<protein>
    <submittedName>
        <fullName evidence="6">Transcriptional regulator, TetR family</fullName>
    </submittedName>
</protein>
<sequence>MAGAKRKYIEAAYGLLVRDGVNGVSIRKVADEVGCSSTALYRHFPDIDELIAVASIRFLRDYIEDARILSKVEMNPLELNLQLWECLAYYSFRNADIFDNLFFGHSDGGRYSEAIRGYFEEYPEDLAGLKDFMLDMFRDATTVAERDSVLLNRAAESGMLSRDAAVFLCRVDTYLFRGMLSDLRGRDLEDDDFRWVTREFMDLLIRSYTTQLEEGYSILVVKPDFVAGGATRDADERSSYRVKIIPVSIGPAAKGVSRATA</sequence>
<feature type="domain" description="HTH tetR-type" evidence="5">
    <location>
        <begin position="2"/>
        <end position="62"/>
    </location>
</feature>
<evidence type="ECO:0000256" key="4">
    <source>
        <dbReference type="PROSITE-ProRule" id="PRU00335"/>
    </source>
</evidence>
<dbReference type="Pfam" id="PF00440">
    <property type="entry name" value="TetR_N"/>
    <property type="match status" value="1"/>
</dbReference>
<evidence type="ECO:0000256" key="3">
    <source>
        <dbReference type="ARBA" id="ARBA00023163"/>
    </source>
</evidence>
<name>W0FMG2_9BACT</name>
<dbReference type="SUPFAM" id="SSF46689">
    <property type="entry name" value="Homeodomain-like"/>
    <property type="match status" value="1"/>
</dbReference>
<keyword evidence="2 4" id="KW-0238">DNA-binding</keyword>
<dbReference type="InterPro" id="IPR050109">
    <property type="entry name" value="HTH-type_TetR-like_transc_reg"/>
</dbReference>
<feature type="DNA-binding region" description="H-T-H motif" evidence="4">
    <location>
        <begin position="25"/>
        <end position="44"/>
    </location>
</feature>
<dbReference type="AlphaFoldDB" id="W0FMG2"/>
<dbReference type="Gene3D" id="1.10.357.10">
    <property type="entry name" value="Tetracycline Repressor, domain 2"/>
    <property type="match status" value="1"/>
</dbReference>
<dbReference type="GO" id="GO:0000976">
    <property type="term" value="F:transcription cis-regulatory region binding"/>
    <property type="evidence" value="ECO:0007669"/>
    <property type="project" value="TreeGrafter"/>
</dbReference>
<organism evidence="6">
    <name type="scientific">uncultured bacterium Contig19</name>
    <dbReference type="NCBI Taxonomy" id="1393523"/>
    <lineage>
        <taxon>Bacteria</taxon>
        <taxon>environmental samples</taxon>
    </lineage>
</organism>
<evidence type="ECO:0000259" key="5">
    <source>
        <dbReference type="PROSITE" id="PS50977"/>
    </source>
</evidence>
<dbReference type="EMBL" id="KC246780">
    <property type="protein sequence ID" value="AHF23967.1"/>
    <property type="molecule type" value="Genomic_DNA"/>
</dbReference>
<dbReference type="GO" id="GO:0003700">
    <property type="term" value="F:DNA-binding transcription factor activity"/>
    <property type="evidence" value="ECO:0007669"/>
    <property type="project" value="TreeGrafter"/>
</dbReference>
<proteinExistence type="predicted"/>
<keyword evidence="1" id="KW-0805">Transcription regulation</keyword>
<reference evidence="6" key="1">
    <citation type="journal article" date="2013" name="PLoS ONE">
        <title>Metagenomic insights into the carbohydrate-active enzymes carried by the microorganisms adhering to solid digesta in the rumen of cows.</title>
        <authorList>
            <person name="Wang L."/>
            <person name="Hatem A."/>
            <person name="Catalyurek U.V."/>
            <person name="Morrison M."/>
            <person name="Yu Z."/>
        </authorList>
    </citation>
    <scope>NUCLEOTIDE SEQUENCE</scope>
</reference>
<dbReference type="PANTHER" id="PTHR30055:SF234">
    <property type="entry name" value="HTH-TYPE TRANSCRIPTIONAL REGULATOR BETI"/>
    <property type="match status" value="1"/>
</dbReference>
<dbReference type="InterPro" id="IPR001647">
    <property type="entry name" value="HTH_TetR"/>
</dbReference>
<evidence type="ECO:0000256" key="1">
    <source>
        <dbReference type="ARBA" id="ARBA00023015"/>
    </source>
</evidence>
<dbReference type="InterPro" id="IPR009057">
    <property type="entry name" value="Homeodomain-like_sf"/>
</dbReference>
<dbReference type="PROSITE" id="PS50977">
    <property type="entry name" value="HTH_TETR_2"/>
    <property type="match status" value="1"/>
</dbReference>
<dbReference type="PANTHER" id="PTHR30055">
    <property type="entry name" value="HTH-TYPE TRANSCRIPTIONAL REGULATOR RUTR"/>
    <property type="match status" value="1"/>
</dbReference>
<evidence type="ECO:0000313" key="6">
    <source>
        <dbReference type="EMBL" id="AHF23967.1"/>
    </source>
</evidence>
<accession>W0FMG2</accession>
<keyword evidence="3" id="KW-0804">Transcription</keyword>
<evidence type="ECO:0000256" key="2">
    <source>
        <dbReference type="ARBA" id="ARBA00023125"/>
    </source>
</evidence>